<keyword evidence="7" id="KW-0547">Nucleotide-binding</keyword>
<dbReference type="SMART" id="SM00387">
    <property type="entry name" value="HATPase_c"/>
    <property type="match status" value="1"/>
</dbReference>
<keyword evidence="16" id="KW-1185">Reference proteome</keyword>
<evidence type="ECO:0000256" key="5">
    <source>
        <dbReference type="ARBA" id="ARBA00022679"/>
    </source>
</evidence>
<evidence type="ECO:0000313" key="15">
    <source>
        <dbReference type="EMBL" id="GHC54644.1"/>
    </source>
</evidence>
<feature type="domain" description="Histidine kinase" evidence="14">
    <location>
        <begin position="161"/>
        <end position="361"/>
    </location>
</feature>
<dbReference type="Pfam" id="PF07568">
    <property type="entry name" value="HisKA_2"/>
    <property type="match status" value="1"/>
</dbReference>
<dbReference type="InterPro" id="IPR005467">
    <property type="entry name" value="His_kinase_dom"/>
</dbReference>
<evidence type="ECO:0000256" key="11">
    <source>
        <dbReference type="ARBA" id="ARBA00023012"/>
    </source>
</evidence>
<dbReference type="Pfam" id="PF13493">
    <property type="entry name" value="DUF4118"/>
    <property type="match status" value="1"/>
</dbReference>
<evidence type="ECO:0000313" key="16">
    <source>
        <dbReference type="Proteomes" id="UP000638981"/>
    </source>
</evidence>
<name>A0A918TNF6_9RHOB</name>
<evidence type="ECO:0000256" key="3">
    <source>
        <dbReference type="ARBA" id="ARBA00012438"/>
    </source>
</evidence>
<keyword evidence="4" id="KW-0597">Phosphoprotein</keyword>
<feature type="transmembrane region" description="Helical" evidence="13">
    <location>
        <begin position="62"/>
        <end position="79"/>
    </location>
</feature>
<keyword evidence="12 13" id="KW-0472">Membrane</keyword>
<dbReference type="GO" id="GO:0000160">
    <property type="term" value="P:phosphorelay signal transduction system"/>
    <property type="evidence" value="ECO:0007669"/>
    <property type="project" value="UniProtKB-KW"/>
</dbReference>
<evidence type="ECO:0000256" key="1">
    <source>
        <dbReference type="ARBA" id="ARBA00000085"/>
    </source>
</evidence>
<keyword evidence="10 13" id="KW-1133">Transmembrane helix</keyword>
<dbReference type="SUPFAM" id="SSF55874">
    <property type="entry name" value="ATPase domain of HSP90 chaperone/DNA topoisomerase II/histidine kinase"/>
    <property type="match status" value="1"/>
</dbReference>
<dbReference type="PANTHER" id="PTHR41523:SF8">
    <property type="entry name" value="ETHYLENE RESPONSE SENSOR PROTEIN"/>
    <property type="match status" value="1"/>
</dbReference>
<dbReference type="EC" id="2.7.13.3" evidence="3"/>
<evidence type="ECO:0000256" key="8">
    <source>
        <dbReference type="ARBA" id="ARBA00022777"/>
    </source>
</evidence>
<comment type="caution">
    <text evidence="15">The sequence shown here is derived from an EMBL/GenBank/DDBJ whole genome shotgun (WGS) entry which is preliminary data.</text>
</comment>
<evidence type="ECO:0000256" key="2">
    <source>
        <dbReference type="ARBA" id="ARBA00004141"/>
    </source>
</evidence>
<dbReference type="InterPro" id="IPR003594">
    <property type="entry name" value="HATPase_dom"/>
</dbReference>
<dbReference type="InterPro" id="IPR036890">
    <property type="entry name" value="HATPase_C_sf"/>
</dbReference>
<proteinExistence type="predicted"/>
<dbReference type="RefSeq" id="WP_189411199.1">
    <property type="nucleotide sequence ID" value="NZ_BMYJ01000004.1"/>
</dbReference>
<evidence type="ECO:0000256" key="9">
    <source>
        <dbReference type="ARBA" id="ARBA00022840"/>
    </source>
</evidence>
<organism evidence="15 16">
    <name type="scientific">Neogemmobacter tilapiae</name>
    <dbReference type="NCBI Taxonomy" id="875041"/>
    <lineage>
        <taxon>Bacteria</taxon>
        <taxon>Pseudomonadati</taxon>
        <taxon>Pseudomonadota</taxon>
        <taxon>Alphaproteobacteria</taxon>
        <taxon>Rhodobacterales</taxon>
        <taxon>Paracoccaceae</taxon>
        <taxon>Neogemmobacter</taxon>
    </lineage>
</organism>
<keyword evidence="6 13" id="KW-0812">Transmembrane</keyword>
<dbReference type="Proteomes" id="UP000638981">
    <property type="component" value="Unassembled WGS sequence"/>
</dbReference>
<reference evidence="15" key="2">
    <citation type="submission" date="2020-09" db="EMBL/GenBank/DDBJ databases">
        <authorList>
            <person name="Sun Q."/>
            <person name="Kim S."/>
        </authorList>
    </citation>
    <scope>NUCLEOTIDE SEQUENCE</scope>
    <source>
        <strain evidence="15">KCTC 23310</strain>
    </source>
</reference>
<dbReference type="PROSITE" id="PS50109">
    <property type="entry name" value="HIS_KIN"/>
    <property type="match status" value="1"/>
</dbReference>
<evidence type="ECO:0000256" key="6">
    <source>
        <dbReference type="ARBA" id="ARBA00022692"/>
    </source>
</evidence>
<evidence type="ECO:0000256" key="7">
    <source>
        <dbReference type="ARBA" id="ARBA00022741"/>
    </source>
</evidence>
<evidence type="ECO:0000256" key="10">
    <source>
        <dbReference type="ARBA" id="ARBA00022989"/>
    </source>
</evidence>
<dbReference type="AlphaFoldDB" id="A0A918TNF6"/>
<comment type="catalytic activity">
    <reaction evidence="1">
        <text>ATP + protein L-histidine = ADP + protein N-phospho-L-histidine.</text>
        <dbReference type="EC" id="2.7.13.3"/>
    </reaction>
</comment>
<evidence type="ECO:0000256" key="4">
    <source>
        <dbReference type="ARBA" id="ARBA00022553"/>
    </source>
</evidence>
<dbReference type="InterPro" id="IPR038318">
    <property type="entry name" value="KdpD_sf"/>
</dbReference>
<dbReference type="InterPro" id="IPR025201">
    <property type="entry name" value="KdpD_TM"/>
</dbReference>
<dbReference type="Gene3D" id="1.20.120.620">
    <property type="entry name" value="Backbone structure of the membrane domain of e. Coli histidine kinase receptor kdpd"/>
    <property type="match status" value="1"/>
</dbReference>
<keyword evidence="9" id="KW-0067">ATP-binding</keyword>
<sequence length="363" mass="39278">MERLERRRGLALKRRNGKPDFLGELGELILTPRSPAFRYAFAVLCFATALAVRFIFDEQLPPGFPFLTFFPAVLITSVFSGMRLGIAVAVVSGLSSWFFFIPPVWSFHINGGSIVAMMFYTLVVTTELTFIAATGVALRRLAREEKRSFELAHARELMFNELQHRVSNNLATVAALLRMQASRVEDADGKKALSEAQLRISTISRLQRRLHSPNIQSIDIGAFLQDLVDDCLDAAGAAEAQKVTLSTQSFALAHDKAIPLGLIVSEVLMNAVEHGAEAGPDKPIEITMQVAPSPEEEGAFHVVIAVRDHGAGVPEGFAVEKSRSLGLGIARQFAAQLGGQLTITNAPGGGALSTLAFDAVPVR</sequence>
<dbReference type="PANTHER" id="PTHR41523">
    <property type="entry name" value="TWO-COMPONENT SYSTEM SENSOR PROTEIN"/>
    <property type="match status" value="1"/>
</dbReference>
<keyword evidence="8 15" id="KW-0418">Kinase</keyword>
<dbReference type="Pfam" id="PF02518">
    <property type="entry name" value="HATPase_c"/>
    <property type="match status" value="1"/>
</dbReference>
<keyword evidence="5" id="KW-0808">Transferase</keyword>
<dbReference type="EMBL" id="BMYJ01000004">
    <property type="protein sequence ID" value="GHC54644.1"/>
    <property type="molecule type" value="Genomic_DNA"/>
</dbReference>
<dbReference type="GO" id="GO:0005524">
    <property type="term" value="F:ATP binding"/>
    <property type="evidence" value="ECO:0007669"/>
    <property type="project" value="UniProtKB-KW"/>
</dbReference>
<feature type="transmembrane region" description="Helical" evidence="13">
    <location>
        <begin position="86"/>
        <end position="105"/>
    </location>
</feature>
<protein>
    <recommendedName>
        <fullName evidence="3">histidine kinase</fullName>
        <ecNumber evidence="3">2.7.13.3</ecNumber>
    </recommendedName>
</protein>
<comment type="subcellular location">
    <subcellularLocation>
        <location evidence="2">Membrane</location>
        <topology evidence="2">Multi-pass membrane protein</topology>
    </subcellularLocation>
</comment>
<feature type="transmembrane region" description="Helical" evidence="13">
    <location>
        <begin position="117"/>
        <end position="138"/>
    </location>
</feature>
<gene>
    <name evidence="15" type="ORF">GCM10007315_17000</name>
</gene>
<dbReference type="GO" id="GO:0016020">
    <property type="term" value="C:membrane"/>
    <property type="evidence" value="ECO:0007669"/>
    <property type="project" value="UniProtKB-SubCell"/>
</dbReference>
<reference evidence="15" key="1">
    <citation type="journal article" date="2014" name="Int. J. Syst. Evol. Microbiol.">
        <title>Complete genome sequence of Corynebacterium casei LMG S-19264T (=DSM 44701T), isolated from a smear-ripened cheese.</title>
        <authorList>
            <consortium name="US DOE Joint Genome Institute (JGI-PGF)"/>
            <person name="Walter F."/>
            <person name="Albersmeier A."/>
            <person name="Kalinowski J."/>
            <person name="Ruckert C."/>
        </authorList>
    </citation>
    <scope>NUCLEOTIDE SEQUENCE</scope>
    <source>
        <strain evidence="15">KCTC 23310</strain>
    </source>
</reference>
<feature type="transmembrane region" description="Helical" evidence="13">
    <location>
        <begin position="36"/>
        <end position="56"/>
    </location>
</feature>
<accession>A0A918TNF6</accession>
<dbReference type="GO" id="GO:0004673">
    <property type="term" value="F:protein histidine kinase activity"/>
    <property type="evidence" value="ECO:0007669"/>
    <property type="project" value="UniProtKB-EC"/>
</dbReference>
<keyword evidence="11" id="KW-0902">Two-component regulatory system</keyword>
<evidence type="ECO:0000259" key="14">
    <source>
        <dbReference type="PROSITE" id="PS50109"/>
    </source>
</evidence>
<dbReference type="InterPro" id="IPR011495">
    <property type="entry name" value="Sig_transdc_His_kin_sub2_dim/P"/>
</dbReference>
<evidence type="ECO:0000256" key="13">
    <source>
        <dbReference type="SAM" id="Phobius"/>
    </source>
</evidence>
<evidence type="ECO:0000256" key="12">
    <source>
        <dbReference type="ARBA" id="ARBA00023136"/>
    </source>
</evidence>
<dbReference type="Gene3D" id="3.30.565.10">
    <property type="entry name" value="Histidine kinase-like ATPase, C-terminal domain"/>
    <property type="match status" value="1"/>
</dbReference>